<dbReference type="EMBL" id="LAZR01004627">
    <property type="protein sequence ID" value="KKN06934.1"/>
    <property type="molecule type" value="Genomic_DNA"/>
</dbReference>
<protein>
    <submittedName>
        <fullName evidence="1">Uncharacterized protein</fullName>
    </submittedName>
</protein>
<feature type="non-terminal residue" evidence="1">
    <location>
        <position position="2322"/>
    </location>
</feature>
<reference evidence="1" key="1">
    <citation type="journal article" date="2015" name="Nature">
        <title>Complex archaea that bridge the gap between prokaryotes and eukaryotes.</title>
        <authorList>
            <person name="Spang A."/>
            <person name="Saw J.H."/>
            <person name="Jorgensen S.L."/>
            <person name="Zaremba-Niedzwiedzka K."/>
            <person name="Martijn J."/>
            <person name="Lind A.E."/>
            <person name="van Eijk R."/>
            <person name="Schleper C."/>
            <person name="Guy L."/>
            <person name="Ettema T.J."/>
        </authorList>
    </citation>
    <scope>NUCLEOTIDE SEQUENCE</scope>
</reference>
<name>A0A0F9MMT0_9ZZZZ</name>
<comment type="caution">
    <text evidence="1">The sequence shown here is derived from an EMBL/GenBank/DDBJ whole genome shotgun (WGS) entry which is preliminary data.</text>
</comment>
<accession>A0A0F9MMT0</accession>
<proteinExistence type="predicted"/>
<gene>
    <name evidence="1" type="ORF">LCGC14_1072250</name>
</gene>
<evidence type="ECO:0000313" key="1">
    <source>
        <dbReference type="EMBL" id="KKN06934.1"/>
    </source>
</evidence>
<feature type="non-terminal residue" evidence="1">
    <location>
        <position position="1"/>
    </location>
</feature>
<sequence length="2322" mass="264307">EINGADSIILGIERLAIGKMDAVISLRRKTGTEEWIEFEITGFDDIRFEILDLLTISDNNLKKLIIASKTGLFSTEITFSEDTTSITSPVVFTTDLYRFGDLSPIYYPVIEQPKNRPINTVYDVFYKLTGSSQWQKLDISRYKYARFAIRLDLLSIWTSLSTNGDCIKIAYGYESFVSKERVAIDPSFQSYSGQSDTQGISASTVFFDDSALPMMWLNPGTRYSDSNANWNSLPNSMTYQYTPVISGYGSKVYYPDVRFGWDNGYEWGPEYTSMPELENSLIYYDGSYDSGELAQNLNSKDKFAPESKFGGNFENNYIDNVLISNPYVSDTYNFSQMYYPDIHDETQSGLYNYYDPNGGFNDAQYVFVRNELTNLEPNNTLTTNLYNSGTLPSSITVEYLDGTLHFDPPRSGSYSGSTTGTLSDTYYDDSNFITLSPGYLSIPSSPGIDYLNCSLLINNPSYNDDDFYISIHVVMENSLATVELRNGTEMIETSTDGVIDLERELVSNIANLQLFADTAPNGDSDAYLYYFKLERVASGSAFMQNPSVSEVENVMLNWSQYLTTSKNNDGIFGLEYTYKLPVVSRDSLDSIQISFDASINSLTFEGGNYPLSIQLWNYAFQRWESIPMAPLDTTTYNATKLDYDFWTWDPSGPSPPTDKFRPDWGTLGFNRINTIGYGATFPHTIDSNGNIVYNDALIAGGSFLVNDDTDHQLNNLYSNRGKVLFYDDQYEFLADEVNTNKYQLQNIVIDPTNFYTSFETFPDYLDSQGFNEYNLINDDDFYKYFVNDLHEIKIQLITEREPAQNDNDDATLCIGSFNTYTLTTTNYLNYDDFESNAINGEHVSDKIVFTSDGVKLYGDSGFNVKDTPQTIKFKDNFLSSSWTLEDVSEPTMDFQRSLVGDTYVRSRYPNNNYQTATPLNAYSQYYRGVPDSAWDIYIDIGTHISGDQFDTRYDDGYTYKVSSYQTDLYRTNTRYDIYDVYLTEEIFYDISVSTDSEISIFFGDSSGAKDLVKSYFGGSISGSTIKDRDPDYQYLWVYTESPDSHTVEVDWLVSQGITEEYEIFIKTSLIAYLTQNSNDTWELEANITTNWSWSLYWDSQLFSVGDFDIPSIGRIGGITWDNKDAIPIYSLISYDNRVEDKVSWDLGDIITGNQYFKIDVPDFGGVSFTDPIVKYSIAKKHQEGGLLYMQTDEVGGELLTLKSQVYNSNITITPNDQLVIEFQGATGNKVDLTLFSDGQIQKVYNIVPSGNTDFSSQFIQLETAQTLQFDQLNFTGTLDDTEYFSVNSITVMEGASLIDTKLAEYPFTIQSGDEPMPDVDFANESSSSLFAHYQDNLFYNISSGYISDEDYRMEVKFDFDMTDVQMDDADKVQIWLIAQSTGTLLEDADYSILGTKYDPINFEREGDVLMFTLSKEDVQKYLTKENKIAFKIYIDETNPFDIFIDKLSIVTFREWSVEHDFYRAAFKFEKLGDSQNGTVIVAINDNISLNIVDNSTDFTLRPAGQKNLVSFNYDFTTQKWSAYINDDFEDKLNLTDTDPTMKPRIESRYNNINQGIVVHSIESHYYKKVENQADFEKYKSLILSYKNKESHSATLQTNSLDSILTPENVLTQLSADIDIIYSFNDEMVHDNIFSYNLLPTFTSDYFDNIGTYQYNESTFVINSVSSMINSTVSSVFGDSSNTTGILSNLNDIYSNNVEFETEWITERYNSVVHTGAYDYLYNPENWDIRGGDSLDRYWDLQGSVSSLIGADEFTFTNLPSWVTTAVGKEIEVHFDSWIYTGDSISSKIYVMDWGSLSTDTDDVYVAKSGGVTHFAGPIQLSISNLQRYSATFEVKIKVVTTAIDTSPYLIWGDTKFDYLYLDFKKTDVSESVVSFNFNSLLDGENDFVVYFRGKTAGFTSKLLINDMNEQSFSGTFTRSEGLFLDVDSIKAWIANDGEFFHPSIDNRKLILDNLEIQLLSQPINYTLGNRPVAINSSASHRQSSSNYIDSGMFDDPFFGKNSIQFTLKNTLQTPSFGRANGTAFVDLELSDIDLEFEVFRDIYPSFVLEDEFLEGKDEAMYPPSVLQNYTEYSNSRFRNSPLDDIQIPLVTPISLDFGELTMDELSQGNLELALNLDIDLNNRMDDSKWSSRFRLLYYNYSSQQWQDFKGLLRANNEGESRYVWNPGGFSDNFVWYLQNVSSNEYFPISNENDISIANPITISSLDNTTIQDGKIKLALISYIIPSNFSIDPIHNYFIYERADPLVPINISQTVDVSESVFIVESQEIMYPEATLTANLPLNEDFRVNLSTLSNLGEIVAVKGRFINDESIPFEYPIYYYWV</sequence>
<organism evidence="1">
    <name type="scientific">marine sediment metagenome</name>
    <dbReference type="NCBI Taxonomy" id="412755"/>
    <lineage>
        <taxon>unclassified sequences</taxon>
        <taxon>metagenomes</taxon>
        <taxon>ecological metagenomes</taxon>
    </lineage>
</organism>